<dbReference type="PROSITE" id="PS00710">
    <property type="entry name" value="PGM_PMM"/>
    <property type="match status" value="1"/>
</dbReference>
<dbReference type="PANTHER" id="PTHR43771:SF1">
    <property type="entry name" value="PHOSPHOMANNOMUTASE"/>
    <property type="match status" value="1"/>
</dbReference>
<keyword evidence="3" id="KW-0597">Phosphoprotein</keyword>
<keyword evidence="6" id="KW-0413">Isomerase</keyword>
<dbReference type="InterPro" id="IPR005841">
    <property type="entry name" value="Alpha-D-phosphohexomutase_SF"/>
</dbReference>
<dbReference type="InterPro" id="IPR016055">
    <property type="entry name" value="A-D-PHexomutase_a/b/a-I/II/III"/>
</dbReference>
<dbReference type="InterPro" id="IPR005843">
    <property type="entry name" value="A-D-PHexomutase_C"/>
</dbReference>
<dbReference type="Gene3D" id="3.40.120.10">
    <property type="entry name" value="Alpha-D-Glucose-1,6-Bisphosphate, subunit A, domain 3"/>
    <property type="match status" value="3"/>
</dbReference>
<dbReference type="Proteomes" id="UP000228886">
    <property type="component" value="Unassembled WGS sequence"/>
</dbReference>
<dbReference type="InterPro" id="IPR005845">
    <property type="entry name" value="A-D-PHexomutase_a/b/a-II"/>
</dbReference>
<evidence type="ECO:0000259" key="9">
    <source>
        <dbReference type="Pfam" id="PF02878"/>
    </source>
</evidence>
<organism evidence="12 13">
    <name type="scientific">bacterium (Candidatus Ratteibacteria) CG01_land_8_20_14_3_00_40_19</name>
    <dbReference type="NCBI Taxonomy" id="2014290"/>
    <lineage>
        <taxon>Bacteria</taxon>
        <taxon>Candidatus Ratteibacteria</taxon>
    </lineage>
</organism>
<proteinExistence type="inferred from homology"/>
<dbReference type="Pfam" id="PF02879">
    <property type="entry name" value="PGM_PMM_II"/>
    <property type="match status" value="1"/>
</dbReference>
<dbReference type="AlphaFoldDB" id="A0A2M7E8J6"/>
<dbReference type="InterPro" id="IPR024086">
    <property type="entry name" value="GlmM_arc-type"/>
</dbReference>
<keyword evidence="4 7" id="KW-0479">Metal-binding</keyword>
<evidence type="ECO:0000313" key="12">
    <source>
        <dbReference type="EMBL" id="PIV64062.1"/>
    </source>
</evidence>
<evidence type="ECO:0000256" key="5">
    <source>
        <dbReference type="ARBA" id="ARBA00022842"/>
    </source>
</evidence>
<feature type="domain" description="Alpha-D-phosphohexomutase alpha/beta/alpha" evidence="11">
    <location>
        <begin position="257"/>
        <end position="362"/>
    </location>
</feature>
<dbReference type="SUPFAM" id="SSF53738">
    <property type="entry name" value="Phosphoglucomutase, first 3 domains"/>
    <property type="match status" value="3"/>
</dbReference>
<feature type="domain" description="Alpha-D-phosphohexomutase C-terminal" evidence="8">
    <location>
        <begin position="384"/>
        <end position="441"/>
    </location>
</feature>
<feature type="domain" description="Alpha-D-phosphohexomutase alpha/beta/alpha" evidence="9">
    <location>
        <begin position="8"/>
        <end position="121"/>
    </location>
</feature>
<evidence type="ECO:0000259" key="11">
    <source>
        <dbReference type="Pfam" id="PF02880"/>
    </source>
</evidence>
<dbReference type="PRINTS" id="PR00509">
    <property type="entry name" value="PGMPMM"/>
</dbReference>
<dbReference type="InterPro" id="IPR005844">
    <property type="entry name" value="A-D-PHexomutase_a/b/a-I"/>
</dbReference>
<evidence type="ECO:0000313" key="13">
    <source>
        <dbReference type="Proteomes" id="UP000228886"/>
    </source>
</evidence>
<evidence type="ECO:0000259" key="10">
    <source>
        <dbReference type="Pfam" id="PF02879"/>
    </source>
</evidence>
<accession>A0A2M7E8J6</accession>
<dbReference type="GO" id="GO:0005975">
    <property type="term" value="P:carbohydrate metabolic process"/>
    <property type="evidence" value="ECO:0007669"/>
    <property type="project" value="InterPro"/>
</dbReference>
<evidence type="ECO:0000256" key="2">
    <source>
        <dbReference type="ARBA" id="ARBA00010231"/>
    </source>
</evidence>
<name>A0A2M7E8J6_9BACT</name>
<evidence type="ECO:0000256" key="1">
    <source>
        <dbReference type="ARBA" id="ARBA00001946"/>
    </source>
</evidence>
<protein>
    <submittedName>
        <fullName evidence="12">Phosphoglucosamine mutase</fullName>
    </submittedName>
</protein>
<comment type="cofactor">
    <cofactor evidence="1">
        <name>Mg(2+)</name>
        <dbReference type="ChEBI" id="CHEBI:18420"/>
    </cofactor>
</comment>
<dbReference type="Gene3D" id="3.30.310.50">
    <property type="entry name" value="Alpha-D-phosphohexomutase, C-terminal domain"/>
    <property type="match status" value="1"/>
</dbReference>
<dbReference type="InterPro" id="IPR005846">
    <property type="entry name" value="A-D-PHexomutase_a/b/a-III"/>
</dbReference>
<dbReference type="Pfam" id="PF00408">
    <property type="entry name" value="PGM_PMM_IV"/>
    <property type="match status" value="1"/>
</dbReference>
<comment type="caution">
    <text evidence="12">The sequence shown here is derived from an EMBL/GenBank/DDBJ whole genome shotgun (WGS) entry which is preliminary data.</text>
</comment>
<dbReference type="EMBL" id="PETL01000202">
    <property type="protein sequence ID" value="PIV64062.1"/>
    <property type="molecule type" value="Genomic_DNA"/>
</dbReference>
<evidence type="ECO:0000256" key="6">
    <source>
        <dbReference type="ARBA" id="ARBA00023235"/>
    </source>
</evidence>
<dbReference type="GO" id="GO:0008966">
    <property type="term" value="F:phosphoglucosamine mutase activity"/>
    <property type="evidence" value="ECO:0007669"/>
    <property type="project" value="InterPro"/>
</dbReference>
<comment type="similarity">
    <text evidence="2 7">Belongs to the phosphohexose mutase family.</text>
</comment>
<evidence type="ECO:0000256" key="7">
    <source>
        <dbReference type="RuleBase" id="RU004326"/>
    </source>
</evidence>
<keyword evidence="5 7" id="KW-0460">Magnesium</keyword>
<dbReference type="NCBIfam" id="TIGR03990">
    <property type="entry name" value="Arch_GlmM"/>
    <property type="match status" value="1"/>
</dbReference>
<dbReference type="SUPFAM" id="SSF55957">
    <property type="entry name" value="Phosphoglucomutase, C-terminal domain"/>
    <property type="match status" value="1"/>
</dbReference>
<feature type="domain" description="Alpha-D-phosphohexomutase alpha/beta/alpha" evidence="10">
    <location>
        <begin position="154"/>
        <end position="251"/>
    </location>
</feature>
<sequence length="445" mass="48992">MKPVISISGIRGIIGESLTPEVIAKFAASFGTYIKGGKVVVGRDTRLSGEMAKYAVFSGLLSTGCEIVDLGIVPTPTVQLLTEKLKANGGIAITASHNPQEYNGLKFISSNGTFLNSSQVKPFLDIYLQNKIKYLPFTRDTIIKNYHQEAIDFHLKKTLSLLNSSLIRKSHFSVALDCCNGAGSVIAPLLLKKLGCRVFIINDKLNKTFPRPPEPLPENLLTLGNLVKKKADIGFALDPDADRLAIISEKGKAIGEDYTLGLATKFILSKSKGPVVTNLSTSQIMEHITGEFNCSLFRSRVGEINVVEEMKKRKAIIGGEGNGGVIFPSLHHGRDSLIGMGLILQYLSERRKTVSQLVEEIPSYKMLKKKISLPRPGIKKVISKIKKYYHAEKINLLDGIRVTGKDWWLHLRPSGTEPISRLIIEARTEKQIKNLYQSIAKLIAG</sequence>
<evidence type="ECO:0000259" key="8">
    <source>
        <dbReference type="Pfam" id="PF00408"/>
    </source>
</evidence>
<dbReference type="InterPro" id="IPR016066">
    <property type="entry name" value="A-D-PHexomutase_CS"/>
</dbReference>
<dbReference type="InterPro" id="IPR036900">
    <property type="entry name" value="A-D-PHexomutase_C_sf"/>
</dbReference>
<reference evidence="13" key="1">
    <citation type="submission" date="2017-09" db="EMBL/GenBank/DDBJ databases">
        <title>Depth-based differentiation of microbial function through sediment-hosted aquifers and enrichment of novel symbionts in the deep terrestrial subsurface.</title>
        <authorList>
            <person name="Probst A.J."/>
            <person name="Ladd B."/>
            <person name="Jarett J.K."/>
            <person name="Geller-Mcgrath D.E."/>
            <person name="Sieber C.M.K."/>
            <person name="Emerson J.B."/>
            <person name="Anantharaman K."/>
            <person name="Thomas B.C."/>
            <person name="Malmstrom R."/>
            <person name="Stieglmeier M."/>
            <person name="Klingl A."/>
            <person name="Woyke T."/>
            <person name="Ryan C.M."/>
            <person name="Banfield J.F."/>
        </authorList>
    </citation>
    <scope>NUCLEOTIDE SEQUENCE [LARGE SCALE GENOMIC DNA]</scope>
</reference>
<evidence type="ECO:0000256" key="4">
    <source>
        <dbReference type="ARBA" id="ARBA00022723"/>
    </source>
</evidence>
<dbReference type="GO" id="GO:0000287">
    <property type="term" value="F:magnesium ion binding"/>
    <property type="evidence" value="ECO:0007669"/>
    <property type="project" value="InterPro"/>
</dbReference>
<gene>
    <name evidence="12" type="primary">glmM</name>
    <name evidence="12" type="ORF">COS11_04160</name>
</gene>
<evidence type="ECO:0000256" key="3">
    <source>
        <dbReference type="ARBA" id="ARBA00022553"/>
    </source>
</evidence>
<dbReference type="Pfam" id="PF02880">
    <property type="entry name" value="PGM_PMM_III"/>
    <property type="match status" value="1"/>
</dbReference>
<dbReference type="FunFam" id="3.40.120.10:FF:000001">
    <property type="entry name" value="Phosphoglucosamine mutase"/>
    <property type="match status" value="1"/>
</dbReference>
<dbReference type="PANTHER" id="PTHR43771">
    <property type="entry name" value="PHOSPHOMANNOMUTASE"/>
    <property type="match status" value="1"/>
</dbReference>
<dbReference type="Pfam" id="PF02878">
    <property type="entry name" value="PGM_PMM_I"/>
    <property type="match status" value="1"/>
</dbReference>